<dbReference type="Pfam" id="PF14113">
    <property type="entry name" value="Tae4"/>
    <property type="match status" value="1"/>
</dbReference>
<protein>
    <recommendedName>
        <fullName evidence="3">Type VI secretion system amidase effector protein Tae4</fullName>
    </recommendedName>
</protein>
<sequence>MAVEWKATCGTASASIKCKRPNFDDVKKAYDTINMANPNDMNLQETFRQAIIDNGVWRGISSKAAEQKAQEILTQIQNDSYDDSVWQRYALVGGTPLSEYINHKNFFGRSPDYADYSNTCALQVSYALNYGGMPLHTEIKPKEYKSMYGKGKQYLYILGADYMGRFLNDKWGKAEISITATDEGKYAVLEQIKNKKGIVVMKGFYSHTTLWNESNFVDVVNGVASNYYLTNIGTAKLEFWELI</sequence>
<evidence type="ECO:0000313" key="2">
    <source>
        <dbReference type="Proteomes" id="UP000037997"/>
    </source>
</evidence>
<dbReference type="AlphaFoldDB" id="A0A0N1EB15"/>
<dbReference type="Proteomes" id="UP000037997">
    <property type="component" value="Unassembled WGS sequence"/>
</dbReference>
<evidence type="ECO:0000313" key="1">
    <source>
        <dbReference type="EMBL" id="KPH55013.1"/>
    </source>
</evidence>
<proteinExistence type="predicted"/>
<name>A0A0N1EB15_9HELI</name>
<evidence type="ECO:0008006" key="3">
    <source>
        <dbReference type="Google" id="ProtNLM"/>
    </source>
</evidence>
<organism evidence="1 2">
    <name type="scientific">Helicobacter pullorum</name>
    <dbReference type="NCBI Taxonomy" id="35818"/>
    <lineage>
        <taxon>Bacteria</taxon>
        <taxon>Pseudomonadati</taxon>
        <taxon>Campylobacterota</taxon>
        <taxon>Epsilonproteobacteria</taxon>
        <taxon>Campylobacterales</taxon>
        <taxon>Helicobacteraceae</taxon>
        <taxon>Helicobacter</taxon>
    </lineage>
</organism>
<gene>
    <name evidence="1" type="ORF">HPU229334_10985</name>
</gene>
<dbReference type="PATRIC" id="fig|35818.11.peg.2174"/>
<dbReference type="InterPro" id="IPR025562">
    <property type="entry name" value="Tae4"/>
</dbReference>
<reference evidence="1 2" key="1">
    <citation type="submission" date="2014-06" db="EMBL/GenBank/DDBJ databases">
        <title>Helicobacter pullorum isolates in fresh chicken meat - phenotypic and genotypic features.</title>
        <authorList>
            <person name="Borges V."/>
            <person name="Santos A."/>
            <person name="Correia C.B."/>
            <person name="Saraiva M."/>
            <person name="Menard A."/>
            <person name="Vieira L."/>
            <person name="Sampaio D.A."/>
            <person name="Gomes J.P."/>
            <person name="Oleastro M."/>
        </authorList>
    </citation>
    <scope>NUCLEOTIDE SEQUENCE [LARGE SCALE GENOMIC DNA]</scope>
    <source>
        <strain evidence="1 2">229334/12</strain>
    </source>
</reference>
<dbReference type="RefSeq" id="WP_054198510.1">
    <property type="nucleotide sequence ID" value="NZ_JNOC01000060.1"/>
</dbReference>
<accession>A0A0N1EB15</accession>
<dbReference type="Gene3D" id="3.90.1720.70">
    <property type="match status" value="1"/>
</dbReference>
<comment type="caution">
    <text evidence="1">The sequence shown here is derived from an EMBL/GenBank/DDBJ whole genome shotgun (WGS) entry which is preliminary data.</text>
</comment>
<dbReference type="EMBL" id="JNOC01000060">
    <property type="protein sequence ID" value="KPH55013.1"/>
    <property type="molecule type" value="Genomic_DNA"/>
</dbReference>